<protein>
    <submittedName>
        <fullName evidence="1">Uncharacterized protein</fullName>
    </submittedName>
</protein>
<proteinExistence type="predicted"/>
<keyword evidence="2" id="KW-1185">Reference proteome</keyword>
<organism evidence="1 2">
    <name type="scientific">Catharanthus roseus</name>
    <name type="common">Madagascar periwinkle</name>
    <name type="synonym">Vinca rosea</name>
    <dbReference type="NCBI Taxonomy" id="4058"/>
    <lineage>
        <taxon>Eukaryota</taxon>
        <taxon>Viridiplantae</taxon>
        <taxon>Streptophyta</taxon>
        <taxon>Embryophyta</taxon>
        <taxon>Tracheophyta</taxon>
        <taxon>Spermatophyta</taxon>
        <taxon>Magnoliopsida</taxon>
        <taxon>eudicotyledons</taxon>
        <taxon>Gunneridae</taxon>
        <taxon>Pentapetalae</taxon>
        <taxon>asterids</taxon>
        <taxon>lamiids</taxon>
        <taxon>Gentianales</taxon>
        <taxon>Apocynaceae</taxon>
        <taxon>Rauvolfioideae</taxon>
        <taxon>Vinceae</taxon>
        <taxon>Catharanthinae</taxon>
        <taxon>Catharanthus</taxon>
    </lineage>
</organism>
<evidence type="ECO:0000313" key="1">
    <source>
        <dbReference type="EMBL" id="KAI5682862.1"/>
    </source>
</evidence>
<comment type="caution">
    <text evidence="1">The sequence shown here is derived from an EMBL/GenBank/DDBJ whole genome shotgun (WGS) entry which is preliminary data.</text>
</comment>
<accession>A0ACC0CDB9</accession>
<name>A0ACC0CDB9_CATRO</name>
<sequence>MYLSLFGSAERVYELIHRTQWEDGHAPLEHWLDTPDSLYFIANAFNLCVVLIARLRSTTVLPLYSYSDRTVDTLLQMRDRCSLPPLHVQWEYQCSDRVTGCARAYSNRIADWNTRYARAYPPGDPIHVNL</sequence>
<dbReference type="EMBL" id="CM044701">
    <property type="protein sequence ID" value="KAI5682862.1"/>
    <property type="molecule type" value="Genomic_DNA"/>
</dbReference>
<reference evidence="2" key="1">
    <citation type="journal article" date="2023" name="Nat. Plants">
        <title>Single-cell RNA sequencing provides a high-resolution roadmap for understanding the multicellular compartmentation of specialized metabolism.</title>
        <authorList>
            <person name="Sun S."/>
            <person name="Shen X."/>
            <person name="Li Y."/>
            <person name="Li Y."/>
            <person name="Wang S."/>
            <person name="Li R."/>
            <person name="Zhang H."/>
            <person name="Shen G."/>
            <person name="Guo B."/>
            <person name="Wei J."/>
            <person name="Xu J."/>
            <person name="St-Pierre B."/>
            <person name="Chen S."/>
            <person name="Sun C."/>
        </authorList>
    </citation>
    <scope>NUCLEOTIDE SEQUENCE [LARGE SCALE GENOMIC DNA]</scope>
</reference>
<evidence type="ECO:0000313" key="2">
    <source>
        <dbReference type="Proteomes" id="UP001060085"/>
    </source>
</evidence>
<gene>
    <name evidence="1" type="ORF">M9H77_04090</name>
</gene>
<dbReference type="Proteomes" id="UP001060085">
    <property type="component" value="Linkage Group LG01"/>
</dbReference>